<proteinExistence type="predicted"/>
<dbReference type="Proteomes" id="UP000639772">
    <property type="component" value="Chromosome 1"/>
</dbReference>
<name>A0A835S0I7_VANPL</name>
<dbReference type="AlphaFoldDB" id="A0A835S0I7"/>
<gene>
    <name evidence="1" type="ORF">HPP92_001783</name>
</gene>
<comment type="caution">
    <text evidence="1">The sequence shown here is derived from an EMBL/GenBank/DDBJ whole genome shotgun (WGS) entry which is preliminary data.</text>
</comment>
<sequence>MRVKVYVIYVAAPDVDVGGQRRLRDQWILSEVYIDDDALEGHYVYGFVSLTIQPRRNTSRYTVRGYGQIYYSESEFDRFEFMLSGSPPPPGSEFFWSFTGAGVFVDSGCLLDQFYMVEYGSTYPQHRALWPPMGYSFFF</sequence>
<organism evidence="1 2">
    <name type="scientific">Vanilla planifolia</name>
    <name type="common">Vanilla</name>
    <dbReference type="NCBI Taxonomy" id="51239"/>
    <lineage>
        <taxon>Eukaryota</taxon>
        <taxon>Viridiplantae</taxon>
        <taxon>Streptophyta</taxon>
        <taxon>Embryophyta</taxon>
        <taxon>Tracheophyta</taxon>
        <taxon>Spermatophyta</taxon>
        <taxon>Magnoliopsida</taxon>
        <taxon>Liliopsida</taxon>
        <taxon>Asparagales</taxon>
        <taxon>Orchidaceae</taxon>
        <taxon>Vanilloideae</taxon>
        <taxon>Vanilleae</taxon>
        <taxon>Vanilla</taxon>
    </lineage>
</organism>
<dbReference type="EMBL" id="JADCNM010000001">
    <property type="protein sequence ID" value="KAG0501711.1"/>
    <property type="molecule type" value="Genomic_DNA"/>
</dbReference>
<evidence type="ECO:0000313" key="2">
    <source>
        <dbReference type="Proteomes" id="UP000639772"/>
    </source>
</evidence>
<protein>
    <submittedName>
        <fullName evidence="1">Uncharacterized protein</fullName>
    </submittedName>
</protein>
<reference evidence="1 2" key="1">
    <citation type="journal article" date="2020" name="Nat. Food">
        <title>A phased Vanilla planifolia genome enables genetic improvement of flavour and production.</title>
        <authorList>
            <person name="Hasing T."/>
            <person name="Tang H."/>
            <person name="Brym M."/>
            <person name="Khazi F."/>
            <person name="Huang T."/>
            <person name="Chambers A.H."/>
        </authorList>
    </citation>
    <scope>NUCLEOTIDE SEQUENCE [LARGE SCALE GENOMIC DNA]</scope>
    <source>
        <tissue evidence="1">Leaf</tissue>
    </source>
</reference>
<evidence type="ECO:0000313" key="1">
    <source>
        <dbReference type="EMBL" id="KAG0501711.1"/>
    </source>
</evidence>
<accession>A0A835S0I7</accession>